<reference evidence="1" key="1">
    <citation type="journal article" date="2015" name="Nature">
        <title>Complex archaea that bridge the gap between prokaryotes and eukaryotes.</title>
        <authorList>
            <person name="Spang A."/>
            <person name="Saw J.H."/>
            <person name="Jorgensen S.L."/>
            <person name="Zaremba-Niedzwiedzka K."/>
            <person name="Martijn J."/>
            <person name="Lind A.E."/>
            <person name="van Eijk R."/>
            <person name="Schleper C."/>
            <person name="Guy L."/>
            <person name="Ettema T.J."/>
        </authorList>
    </citation>
    <scope>NUCLEOTIDE SEQUENCE</scope>
</reference>
<accession>A0A0F9ADS8</accession>
<protein>
    <submittedName>
        <fullName evidence="1">Uncharacterized protein</fullName>
    </submittedName>
</protein>
<proteinExistence type="predicted"/>
<organism evidence="1">
    <name type="scientific">marine sediment metagenome</name>
    <dbReference type="NCBI Taxonomy" id="412755"/>
    <lineage>
        <taxon>unclassified sequences</taxon>
        <taxon>metagenomes</taxon>
        <taxon>ecological metagenomes</taxon>
    </lineage>
</organism>
<comment type="caution">
    <text evidence="1">The sequence shown here is derived from an EMBL/GenBank/DDBJ whole genome shotgun (WGS) entry which is preliminary data.</text>
</comment>
<sequence>EVKGLGETESFSDFVKQCGATELPDILEAAAAYSTFVEGQEHLSRPQLLRRAASLDPNSEISREQGLKSFGHLLRSGRIRKLAHGRFALSEDTKYAMPLRKSGS</sequence>
<dbReference type="AlphaFoldDB" id="A0A0F9ADS8"/>
<feature type="non-terminal residue" evidence="1">
    <location>
        <position position="1"/>
    </location>
</feature>
<dbReference type="EMBL" id="LAZR01046495">
    <property type="protein sequence ID" value="KKK96420.1"/>
    <property type="molecule type" value="Genomic_DNA"/>
</dbReference>
<evidence type="ECO:0000313" key="1">
    <source>
        <dbReference type="EMBL" id="KKK96420.1"/>
    </source>
</evidence>
<name>A0A0F9ADS8_9ZZZZ</name>
<gene>
    <name evidence="1" type="ORF">LCGC14_2662960</name>
</gene>